<name>A0A409YK23_9AGAR</name>
<evidence type="ECO:0000313" key="2">
    <source>
        <dbReference type="EMBL" id="PPR03348.1"/>
    </source>
</evidence>
<evidence type="ECO:0000256" key="1">
    <source>
        <dbReference type="SAM" id="MobiDB-lite"/>
    </source>
</evidence>
<organism evidence="2 3">
    <name type="scientific">Panaeolus cyanescens</name>
    <dbReference type="NCBI Taxonomy" id="181874"/>
    <lineage>
        <taxon>Eukaryota</taxon>
        <taxon>Fungi</taxon>
        <taxon>Dikarya</taxon>
        <taxon>Basidiomycota</taxon>
        <taxon>Agaricomycotina</taxon>
        <taxon>Agaricomycetes</taxon>
        <taxon>Agaricomycetidae</taxon>
        <taxon>Agaricales</taxon>
        <taxon>Agaricineae</taxon>
        <taxon>Galeropsidaceae</taxon>
        <taxon>Panaeolus</taxon>
    </lineage>
</organism>
<feature type="compositionally biased region" description="Polar residues" evidence="1">
    <location>
        <begin position="72"/>
        <end position="92"/>
    </location>
</feature>
<feature type="non-terminal residue" evidence="2">
    <location>
        <position position="1"/>
    </location>
</feature>
<keyword evidence="3" id="KW-1185">Reference proteome</keyword>
<gene>
    <name evidence="2" type="ORF">CVT24_012568</name>
</gene>
<dbReference type="STRING" id="181874.A0A409YK23"/>
<sequence length="201" mass="22389">TRDPHGLAQPVHFPIGDSLTHTRNWTSTSVLVDLSEVKMQVRDKRIKQGAKGHLKRYFSAQAAGSGLPQGAPSPQRQDQTQSTLSVPPSMANSAREDGVIQPGDKWSLERIIDAMMNRQQVLVDEDNTDNEPVRISTEWTPVPISRLFDFVSNVWVTHYEQYTTPSFDEELALYDLLEADADGEDDRDIGIDPSSEGVLLS</sequence>
<comment type="caution">
    <text evidence="2">The sequence shown here is derived from an EMBL/GenBank/DDBJ whole genome shotgun (WGS) entry which is preliminary data.</text>
</comment>
<accession>A0A409YK23</accession>
<dbReference type="OrthoDB" id="10627063at2759"/>
<dbReference type="InParanoid" id="A0A409YK23"/>
<protein>
    <submittedName>
        <fullName evidence="2">Uncharacterized protein</fullName>
    </submittedName>
</protein>
<evidence type="ECO:0000313" key="3">
    <source>
        <dbReference type="Proteomes" id="UP000284842"/>
    </source>
</evidence>
<dbReference type="Proteomes" id="UP000284842">
    <property type="component" value="Unassembled WGS sequence"/>
</dbReference>
<proteinExistence type="predicted"/>
<dbReference type="EMBL" id="NHTK01001071">
    <property type="protein sequence ID" value="PPR03348.1"/>
    <property type="molecule type" value="Genomic_DNA"/>
</dbReference>
<reference evidence="2 3" key="1">
    <citation type="journal article" date="2018" name="Evol. Lett.">
        <title>Horizontal gene cluster transfer increased hallucinogenic mushroom diversity.</title>
        <authorList>
            <person name="Reynolds H.T."/>
            <person name="Vijayakumar V."/>
            <person name="Gluck-Thaler E."/>
            <person name="Korotkin H.B."/>
            <person name="Matheny P.B."/>
            <person name="Slot J.C."/>
        </authorList>
    </citation>
    <scope>NUCLEOTIDE SEQUENCE [LARGE SCALE GENOMIC DNA]</scope>
    <source>
        <strain evidence="2 3">2629</strain>
    </source>
</reference>
<dbReference type="AlphaFoldDB" id="A0A409YK23"/>
<feature type="region of interest" description="Disordered" evidence="1">
    <location>
        <begin position="63"/>
        <end position="97"/>
    </location>
</feature>